<protein>
    <recommendedName>
        <fullName evidence="10">Small ribosomal subunit biogenesis GTPase RsgA</fullName>
        <ecNumber evidence="10">3.6.1.-</ecNumber>
    </recommendedName>
</protein>
<proteinExistence type="inferred from homology"/>
<dbReference type="InterPro" id="IPR030378">
    <property type="entry name" value="G_CP_dom"/>
</dbReference>
<feature type="domain" description="CP-type G" evidence="13">
    <location>
        <begin position="89"/>
        <end position="246"/>
    </location>
</feature>
<feature type="binding site" evidence="10">
    <location>
        <position position="276"/>
    </location>
    <ligand>
        <name>Zn(2+)</name>
        <dbReference type="ChEBI" id="CHEBI:29105"/>
    </ligand>
</feature>
<feature type="binding site" evidence="10">
    <location>
        <position position="282"/>
    </location>
    <ligand>
        <name>Zn(2+)</name>
        <dbReference type="ChEBI" id="CHEBI:29105"/>
    </ligand>
</feature>
<feature type="binding site" evidence="10">
    <location>
        <position position="269"/>
    </location>
    <ligand>
        <name>Zn(2+)</name>
        <dbReference type="ChEBI" id="CHEBI:29105"/>
    </ligand>
</feature>
<feature type="domain" description="EngC GTPase" evidence="12">
    <location>
        <begin position="98"/>
        <end position="244"/>
    </location>
</feature>
<dbReference type="GO" id="GO:0042274">
    <property type="term" value="P:ribosomal small subunit biogenesis"/>
    <property type="evidence" value="ECO:0007669"/>
    <property type="project" value="UniProtKB-UniRule"/>
</dbReference>
<evidence type="ECO:0000256" key="9">
    <source>
        <dbReference type="ARBA" id="ARBA00023134"/>
    </source>
</evidence>
<keyword evidence="2 10" id="KW-0690">Ribosome biogenesis</keyword>
<keyword evidence="4 10" id="KW-0699">rRNA-binding</keyword>
<feature type="binding site" evidence="10">
    <location>
        <position position="274"/>
    </location>
    <ligand>
        <name>Zn(2+)</name>
        <dbReference type="ChEBI" id="CHEBI:29105"/>
    </ligand>
</feature>
<feature type="region of interest" description="Disordered" evidence="11">
    <location>
        <begin position="306"/>
        <end position="342"/>
    </location>
</feature>
<evidence type="ECO:0000256" key="3">
    <source>
        <dbReference type="ARBA" id="ARBA00022723"/>
    </source>
</evidence>
<dbReference type="HAMAP" id="MF_01820">
    <property type="entry name" value="GTPase_RsgA"/>
    <property type="match status" value="1"/>
</dbReference>
<dbReference type="PANTHER" id="PTHR32120">
    <property type="entry name" value="SMALL RIBOSOMAL SUBUNIT BIOGENESIS GTPASE RSGA"/>
    <property type="match status" value="1"/>
</dbReference>
<keyword evidence="8 10" id="KW-0694">RNA-binding</keyword>
<evidence type="ECO:0000256" key="6">
    <source>
        <dbReference type="ARBA" id="ARBA00022801"/>
    </source>
</evidence>
<dbReference type="Gene3D" id="3.40.50.300">
    <property type="entry name" value="P-loop containing nucleotide triphosphate hydrolases"/>
    <property type="match status" value="1"/>
</dbReference>
<dbReference type="PANTHER" id="PTHR32120:SF10">
    <property type="entry name" value="SMALL RIBOSOMAL SUBUNIT BIOGENESIS GTPASE RSGA"/>
    <property type="match status" value="1"/>
</dbReference>
<dbReference type="Pfam" id="PF03193">
    <property type="entry name" value="RsgA_GTPase"/>
    <property type="match status" value="1"/>
</dbReference>
<dbReference type="GO" id="GO:0003924">
    <property type="term" value="F:GTPase activity"/>
    <property type="evidence" value="ECO:0007669"/>
    <property type="project" value="UniProtKB-UniRule"/>
</dbReference>
<evidence type="ECO:0000313" key="15">
    <source>
        <dbReference type="Proteomes" id="UP000193778"/>
    </source>
</evidence>
<dbReference type="PROSITE" id="PS50936">
    <property type="entry name" value="ENGC_GTPASE"/>
    <property type="match status" value="1"/>
</dbReference>
<evidence type="ECO:0000256" key="5">
    <source>
        <dbReference type="ARBA" id="ARBA00022741"/>
    </source>
</evidence>
<dbReference type="PROSITE" id="PS51721">
    <property type="entry name" value="G_CP"/>
    <property type="match status" value="1"/>
</dbReference>
<evidence type="ECO:0000259" key="13">
    <source>
        <dbReference type="PROSITE" id="PS51721"/>
    </source>
</evidence>
<comment type="function">
    <text evidence="10">One of several proteins that assist in the late maturation steps of the functional core of the 30S ribosomal subunit. Helps release RbfA from mature subunits. May play a role in the assembly of ribosomal proteins into the subunit. Circularly permuted GTPase that catalyzes slow GTP hydrolysis, GTPase activity is stimulated by the 30S ribosomal subunit.</text>
</comment>
<dbReference type="InterPro" id="IPR010914">
    <property type="entry name" value="RsgA_GTPase_dom"/>
</dbReference>
<evidence type="ECO:0000256" key="1">
    <source>
        <dbReference type="ARBA" id="ARBA00022490"/>
    </source>
</evidence>
<dbReference type="EC" id="3.6.1.-" evidence="10"/>
<evidence type="ECO:0000313" key="14">
    <source>
        <dbReference type="EMBL" id="SLN58114.1"/>
    </source>
</evidence>
<dbReference type="GO" id="GO:0046872">
    <property type="term" value="F:metal ion binding"/>
    <property type="evidence" value="ECO:0007669"/>
    <property type="project" value="UniProtKB-KW"/>
</dbReference>
<dbReference type="NCBIfam" id="TIGR00157">
    <property type="entry name" value="ribosome small subunit-dependent GTPase A"/>
    <property type="match status" value="1"/>
</dbReference>
<dbReference type="Gene3D" id="1.10.40.50">
    <property type="entry name" value="Probable gtpase engc, domain 3"/>
    <property type="match status" value="1"/>
</dbReference>
<evidence type="ECO:0000256" key="10">
    <source>
        <dbReference type="HAMAP-Rule" id="MF_01820"/>
    </source>
</evidence>
<dbReference type="OrthoDB" id="9809485at2"/>
<comment type="similarity">
    <text evidence="10">Belongs to the TRAFAC class YlqF/YawG GTPase family. RsgA subfamily.</text>
</comment>
<keyword evidence="7 10" id="KW-0862">Zinc</keyword>
<reference evidence="15" key="1">
    <citation type="submission" date="2017-03" db="EMBL/GenBank/DDBJ databases">
        <authorList>
            <person name="Rodrigo-Torres L."/>
            <person name="Arahal R.D."/>
            <person name="Lucena T."/>
        </authorList>
    </citation>
    <scope>NUCLEOTIDE SEQUENCE [LARGE SCALE GENOMIC DNA]</scope>
    <source>
        <strain evidence="15">CECT 8411</strain>
    </source>
</reference>
<feature type="binding site" evidence="10">
    <location>
        <begin position="189"/>
        <end position="197"/>
    </location>
    <ligand>
        <name>GTP</name>
        <dbReference type="ChEBI" id="CHEBI:37565"/>
    </ligand>
</feature>
<dbReference type="GO" id="GO:0005525">
    <property type="term" value="F:GTP binding"/>
    <property type="evidence" value="ECO:0007669"/>
    <property type="project" value="UniProtKB-UniRule"/>
</dbReference>
<keyword evidence="5 10" id="KW-0547">Nucleotide-binding</keyword>
<sequence>MTLTLSDLGWSSHFAAQHAANPSCNPFRVHAVHRDRLIGVNTQGDFPLLTSGRPTGDFTVGDWVLADSQNRVQHLLDRRSLLQRRAAGTSAEVQLIAANVDVLFIVSSCNADFNLARLERYLAMAHQAGCYPVVVLTKADTCADPQTYAGRAQSLAPFLTVLTVNALDRSDVQQILSWCPAGQTAALVGSSGVGKTTLANAMTGLSEDTAGIREDDARGRHTTTARALHQMVNRGWLVDTPGMRALRLLDAQDGVDEVFSDILDLAEGCRFSDCQHQAEPGCAVQNAIADGVLDADRLERWRKLRREDQRNSESVAQSRARDKAFGKMVRSVMQEKKSRKRP</sequence>
<comment type="cofactor">
    <cofactor evidence="10">
        <name>Zn(2+)</name>
        <dbReference type="ChEBI" id="CHEBI:29105"/>
    </cofactor>
    <text evidence="10">Binds 1 zinc ion per subunit.</text>
</comment>
<feature type="binding site" evidence="10">
    <location>
        <begin position="137"/>
        <end position="140"/>
    </location>
    <ligand>
        <name>GTP</name>
        <dbReference type="ChEBI" id="CHEBI:37565"/>
    </ligand>
</feature>
<dbReference type="AlphaFoldDB" id="A0A1X6ZPQ0"/>
<gene>
    <name evidence="10 14" type="primary">rsgA</name>
    <name evidence="14" type="ORF">RUM8411_02829</name>
</gene>
<dbReference type="GO" id="GO:0019843">
    <property type="term" value="F:rRNA binding"/>
    <property type="evidence" value="ECO:0007669"/>
    <property type="project" value="UniProtKB-KW"/>
</dbReference>
<name>A0A1X6ZPQ0_9RHOB</name>
<keyword evidence="15" id="KW-1185">Reference proteome</keyword>
<evidence type="ECO:0000256" key="11">
    <source>
        <dbReference type="SAM" id="MobiDB-lite"/>
    </source>
</evidence>
<dbReference type="Proteomes" id="UP000193778">
    <property type="component" value="Unassembled WGS sequence"/>
</dbReference>
<comment type="subunit">
    <text evidence="10">Monomer. Associates with 30S ribosomal subunit, binds 16S rRNA.</text>
</comment>
<dbReference type="InterPro" id="IPR004881">
    <property type="entry name" value="Ribosome_biogen_GTPase_RsgA"/>
</dbReference>
<dbReference type="CDD" id="cd01854">
    <property type="entry name" value="YjeQ_EngC"/>
    <property type="match status" value="1"/>
</dbReference>
<dbReference type="InterPro" id="IPR027417">
    <property type="entry name" value="P-loop_NTPase"/>
</dbReference>
<evidence type="ECO:0000259" key="12">
    <source>
        <dbReference type="PROSITE" id="PS50936"/>
    </source>
</evidence>
<evidence type="ECO:0000256" key="2">
    <source>
        <dbReference type="ARBA" id="ARBA00022517"/>
    </source>
</evidence>
<evidence type="ECO:0000256" key="8">
    <source>
        <dbReference type="ARBA" id="ARBA00022884"/>
    </source>
</evidence>
<dbReference type="EMBL" id="FWFP01000008">
    <property type="protein sequence ID" value="SLN58114.1"/>
    <property type="molecule type" value="Genomic_DNA"/>
</dbReference>
<keyword evidence="3 10" id="KW-0479">Metal-binding</keyword>
<dbReference type="GO" id="GO:0005737">
    <property type="term" value="C:cytoplasm"/>
    <property type="evidence" value="ECO:0007669"/>
    <property type="project" value="UniProtKB-SubCell"/>
</dbReference>
<comment type="subcellular location">
    <subcellularLocation>
        <location evidence="10">Cytoplasm</location>
    </subcellularLocation>
</comment>
<keyword evidence="9 10" id="KW-0342">GTP-binding</keyword>
<dbReference type="RefSeq" id="WP_085823331.1">
    <property type="nucleotide sequence ID" value="NZ_FWFP01000008.1"/>
</dbReference>
<organism evidence="14 15">
    <name type="scientific">Ruegeria meonggei</name>
    <dbReference type="NCBI Taxonomy" id="1446476"/>
    <lineage>
        <taxon>Bacteria</taxon>
        <taxon>Pseudomonadati</taxon>
        <taxon>Pseudomonadota</taxon>
        <taxon>Alphaproteobacteria</taxon>
        <taxon>Rhodobacterales</taxon>
        <taxon>Roseobacteraceae</taxon>
        <taxon>Ruegeria</taxon>
    </lineage>
</organism>
<dbReference type="SUPFAM" id="SSF52540">
    <property type="entry name" value="P-loop containing nucleoside triphosphate hydrolases"/>
    <property type="match status" value="1"/>
</dbReference>
<accession>A0A1X6ZPQ0</accession>
<keyword evidence="1 10" id="KW-0963">Cytoplasm</keyword>
<keyword evidence="6 10" id="KW-0378">Hydrolase</keyword>
<evidence type="ECO:0000256" key="4">
    <source>
        <dbReference type="ARBA" id="ARBA00022730"/>
    </source>
</evidence>
<evidence type="ECO:0000256" key="7">
    <source>
        <dbReference type="ARBA" id="ARBA00022833"/>
    </source>
</evidence>